<organism evidence="2 3">
    <name type="scientific">Leishmania major</name>
    <dbReference type="NCBI Taxonomy" id="5664"/>
    <lineage>
        <taxon>Eukaryota</taxon>
        <taxon>Discoba</taxon>
        <taxon>Euglenozoa</taxon>
        <taxon>Kinetoplastea</taxon>
        <taxon>Metakinetoplastina</taxon>
        <taxon>Trypanosomatida</taxon>
        <taxon>Trypanosomatidae</taxon>
        <taxon>Leishmaniinae</taxon>
        <taxon>Leishmania</taxon>
    </lineage>
</organism>
<feature type="region of interest" description="Disordered" evidence="1">
    <location>
        <begin position="2168"/>
        <end position="2218"/>
    </location>
</feature>
<feature type="region of interest" description="Disordered" evidence="1">
    <location>
        <begin position="379"/>
        <end position="403"/>
    </location>
</feature>
<dbReference type="eggNOG" id="ENOG502R9TK">
    <property type="taxonomic scope" value="Eukaryota"/>
</dbReference>
<dbReference type="EMBL" id="FR796420">
    <property type="protein sequence ID" value="CAJ04721.1"/>
    <property type="molecule type" value="Genomic_DNA"/>
</dbReference>
<feature type="region of interest" description="Disordered" evidence="1">
    <location>
        <begin position="1"/>
        <end position="54"/>
    </location>
</feature>
<evidence type="ECO:0000313" key="3">
    <source>
        <dbReference type="Proteomes" id="UP000000542"/>
    </source>
</evidence>
<feature type="region of interest" description="Disordered" evidence="1">
    <location>
        <begin position="264"/>
        <end position="294"/>
    </location>
</feature>
<reference evidence="2 3" key="2">
    <citation type="journal article" date="2011" name="Genome Res.">
        <title>Chromosome and gene copy number variation allow major structural change between species and strains of Leishmania.</title>
        <authorList>
            <person name="Rogers M.B."/>
            <person name="Hilley J.D."/>
            <person name="Dickens N.J."/>
            <person name="Wilkes J."/>
            <person name="Bates P.A."/>
            <person name="Depledge D.P."/>
            <person name="Harris D."/>
            <person name="Her Y."/>
            <person name="Herzyk P."/>
            <person name="Imamura H."/>
            <person name="Otto T.D."/>
            <person name="Sanders M."/>
            <person name="Seeger K."/>
            <person name="Dujardin J.C."/>
            <person name="Berriman M."/>
            <person name="Smith D.F."/>
            <person name="Hertz-Fowler C."/>
            <person name="Mottram J.C."/>
        </authorList>
    </citation>
    <scope>NUCLEOTIDE SEQUENCE [LARGE SCALE GENOMIC DNA]</scope>
    <source>
        <strain evidence="3">MHOM/IL/81/Friedlin</strain>
    </source>
</reference>
<dbReference type="KEGG" id="lma:LMJF_24_1070"/>
<proteinExistence type="predicted"/>
<accession>Q4QAM6</accession>
<feature type="region of interest" description="Disordered" evidence="1">
    <location>
        <begin position="1687"/>
        <end position="1739"/>
    </location>
</feature>
<dbReference type="VEuPathDB" id="TriTrypDB:LMJLV39_240016500"/>
<dbReference type="OMA" id="YALYREC"/>
<protein>
    <submittedName>
        <fullName evidence="2">Uncharacterized protein</fullName>
    </submittedName>
</protein>
<feature type="region of interest" description="Disordered" evidence="1">
    <location>
        <begin position="2093"/>
        <end position="2117"/>
    </location>
</feature>
<dbReference type="VEuPathDB" id="TriTrypDB:LMJSD75_240016000"/>
<dbReference type="HOGENOM" id="CLU_228144_0_0_1"/>
<feature type="region of interest" description="Disordered" evidence="1">
    <location>
        <begin position="1490"/>
        <end position="1524"/>
    </location>
</feature>
<feature type="compositionally biased region" description="Polar residues" evidence="1">
    <location>
        <begin position="18"/>
        <end position="33"/>
    </location>
</feature>
<dbReference type="VEuPathDB" id="TriTrypDB:LMJFC_240017200"/>
<feature type="compositionally biased region" description="Polar residues" evidence="1">
    <location>
        <begin position="645"/>
        <end position="654"/>
    </location>
</feature>
<dbReference type="GeneID" id="5652272"/>
<feature type="region of interest" description="Disordered" evidence="1">
    <location>
        <begin position="631"/>
        <end position="660"/>
    </location>
</feature>
<evidence type="ECO:0000256" key="1">
    <source>
        <dbReference type="SAM" id="MobiDB-lite"/>
    </source>
</evidence>
<feature type="compositionally biased region" description="Polar residues" evidence="1">
    <location>
        <begin position="2102"/>
        <end position="2117"/>
    </location>
</feature>
<feature type="region of interest" description="Disordered" evidence="1">
    <location>
        <begin position="673"/>
        <end position="704"/>
    </location>
</feature>
<reference evidence="2 3" key="1">
    <citation type="journal article" date="2005" name="Science">
        <title>The genome of the kinetoplastid parasite, Leishmania major.</title>
        <authorList>
            <person name="Ivens A.C."/>
            <person name="Peacock C.S."/>
            <person name="Worthey E.A."/>
            <person name="Murphy L."/>
            <person name="Aggarwal G."/>
            <person name="Berriman M."/>
            <person name="Sisk E."/>
            <person name="Rajandream M.A."/>
            <person name="Adlem E."/>
            <person name="Aert R."/>
            <person name="Anupama A."/>
            <person name="Apostolou Z."/>
            <person name="Attipoe P."/>
            <person name="Bason N."/>
            <person name="Bauser C."/>
            <person name="Beck A."/>
            <person name="Beverley S.M."/>
            <person name="Bianchettin G."/>
            <person name="Borzym K."/>
            <person name="Bothe G."/>
            <person name="Bruschi C.V."/>
            <person name="Collins M."/>
            <person name="Cadag E."/>
            <person name="Ciarloni L."/>
            <person name="Clayton C."/>
            <person name="Coulson R.M."/>
            <person name="Cronin A."/>
            <person name="Cruz A.K."/>
            <person name="Davies R.M."/>
            <person name="De Gaudenzi J."/>
            <person name="Dobson D.E."/>
            <person name="Duesterhoeft A."/>
            <person name="Fazelina G."/>
            <person name="Fosker N."/>
            <person name="Frasch A.C."/>
            <person name="Fraser A."/>
            <person name="Fuchs M."/>
            <person name="Gabel C."/>
            <person name="Goble A."/>
            <person name="Goffeau A."/>
            <person name="Harris D."/>
            <person name="Hertz-Fowler C."/>
            <person name="Hilbert H."/>
            <person name="Horn D."/>
            <person name="Huang Y."/>
            <person name="Klages S."/>
            <person name="Knights A."/>
            <person name="Kube M."/>
            <person name="Larke N."/>
            <person name="Litvin L."/>
            <person name="Lord A."/>
            <person name="Louie T."/>
            <person name="Marra M."/>
            <person name="Masuy D."/>
            <person name="Matthews K."/>
            <person name="Michaeli S."/>
            <person name="Mottram J.C."/>
            <person name="Muller-Auer S."/>
            <person name="Munden H."/>
            <person name="Nelson S."/>
            <person name="Norbertczak H."/>
            <person name="Oliver K."/>
            <person name="O'neil S."/>
            <person name="Pentony M."/>
            <person name="Pohl T.M."/>
            <person name="Price C."/>
            <person name="Purnelle B."/>
            <person name="Quail M.A."/>
            <person name="Rabbinowitsch E."/>
            <person name="Reinhardt R."/>
            <person name="Rieger M."/>
            <person name="Rinta J."/>
            <person name="Robben J."/>
            <person name="Robertson L."/>
            <person name="Ruiz J.C."/>
            <person name="Rutter S."/>
            <person name="Saunders D."/>
            <person name="Schafer M."/>
            <person name="Schein J."/>
            <person name="Schwartz D.C."/>
            <person name="Seeger K."/>
            <person name="Seyler A."/>
            <person name="Sharp S."/>
            <person name="Shin H."/>
            <person name="Sivam D."/>
            <person name="Squares R."/>
            <person name="Squares S."/>
            <person name="Tosato V."/>
            <person name="Vogt C."/>
            <person name="Volckaert G."/>
            <person name="Wambutt R."/>
            <person name="Warren T."/>
            <person name="Wedler H."/>
            <person name="Woodward J."/>
            <person name="Zhou S."/>
            <person name="Zimmermann W."/>
            <person name="Smith D.F."/>
            <person name="Blackwell J.M."/>
            <person name="Stuart K.D."/>
            <person name="Barrell B."/>
            <person name="Myler P.J."/>
        </authorList>
    </citation>
    <scope>NUCLEOTIDE SEQUENCE [LARGE SCALE GENOMIC DNA]</scope>
    <source>
        <strain evidence="3">MHOM/IL/81/Friedlin</strain>
    </source>
</reference>
<feature type="compositionally biased region" description="Acidic residues" evidence="1">
    <location>
        <begin position="2433"/>
        <end position="2446"/>
    </location>
</feature>
<keyword evidence="3" id="KW-1185">Reference proteome</keyword>
<feature type="compositionally biased region" description="Polar residues" evidence="1">
    <location>
        <begin position="1512"/>
        <end position="1522"/>
    </location>
</feature>
<name>Q4QAM6_LEIMA</name>
<sequence>MFPGYLPGAYSSHRPRSVASSTLSPRNAGVTTLSRDDGSRSGSHPVAHDTAPTAPAAAAANLVEADSSPTASPSTFICPDSRVDTHFDLPPALITCLVQHIDGQHQPLATPAIVERCLRDLQRRLMPWVPVERVFGSTMQATVPIDARTSGTAHWRDSIVSSPVSSAAPPPTTTLYTGSYLAGSRVRLQLAKTTDIAAVVSSTSVLHLLFYAVDESDSRPAVLSHIAQDWRAALTRKGEGDDCLVLLVHSDLIAAAEVASRLAEEAQQSSDQLPAAQSGSPPPTGSAPAPALSQARVDAAAGQLRKYYKELCDAKFLPQQMCAYMPNETPMRILERLRSAVIKHGTRLRQALEACAAQKRLSPQDPFTKPGVSAAANASTTAEVQPPASVSSPNIATSPTSAAGKVLHTDSSASLQMSPLKPPVGAAPPPLLAVHKYWSVRDFWRCGYDLAVHYLQYGLVLDARAVLERLFLEYYNSSDDYGFLRTPVATLQRLGRVSNLFEAHRHTGWAQSKSGYPRGLDTEAELLEGLLLVASSEMTCSLLLGDTAAAMTRYHTFMQVTREKFDELSAADRKEKSSVPPPPMPAEDSTHGAAPLHSATYQQFFLLQCYLSGLRMWWPMSGLCRPRREVAASPGAATSPPPQLETLSGSTAEEPSSAHEGGMVAVAADVDNDDDGERASTESSWPSSSTAPTTADTANVHDVAPVLRTDTDRLDSLARLDSSGREGRYSITNPSFAAAPSSVPGHYFRMNSAGPLSGRSGGEHSAMQRGLVEGSASEGAETTMCDPELTYLLTRCEDTVQGAATYLVGLATSTGLLPEHMELVALQDSVQAIRGAVDAGDARAVQALKQHQEHVRRSCAEAATLLEHARDALAAVAHDLGYGNFSYPAMHPATVRLDTQAAQGPSGADATATTAAASSALANIAELSSPEQALRLWRLLTAMAALAVRIAEQRRREFYLYVQLAVTFLTDHPSVTANIVAERLLPYIKLQGWRRIELFVRRLYVEARERLMHHAGLLDSCSTAATVRSDDVAQSTAVSGSDVGRWLRVFHTSGDYALYRECVLVLLSNSGGCGEDDERSSAGGSADSVGGTADCGVAAECIVGSLDSRFFSIRTRTEQWRELVRVDALLMSTVLHGEPSEYPLVHFTSPLTVKVEQKAAAAVSNGDSALVKSESSILVAPGVLKAVVGDVVQITFSSVYTINPLVRPVFPAAAAGPKAMTRETEHAVWFQLTLESRKDWNSDEEATHEVSIRDADAVHYNEQTHRLRVTFTFPVCHAGLYRVHRLRLCNGGMWLAYYPQCNVSGSCGASGWAPSLGTTGSHAFSTPRPTHVMVEPLYQLVGRSALLQVPEQRSSVRLRLTLPREAHCFADSVDYVTLDVELEDPLSISTPSAEGLGGVMSATFTDPQLVRGLAAGPEKHGRVAGEDGRCPVADCTCSFKVSPGNLLLPLSASRSGFGGDQLAHPQRAELYVPLVVDGAEAHHDDASLRRASTSSLTQHLLLPPPEDDGANSDGSEAHTPSGTPRLVAAVVLGTPNAYRQKSGAVGAGVARSSLGTSIPSLSMALSGAGPSRVTAPSGVSGVWGSCGSFAVQTSQPVDALSLSRRVLPRPAATAHTPSTSPADVHEPVCCGAAEHTQHSRSVFKSQHMGSLLGMTAMAASTAAHFDAAAAVVPSTAAVMIYPGVTRSDTKVPQQQQRQQSSPHAHRYAKELHTPSERGAQDGWFTAGDDGISGDERRSRRVTASISGLGFPGIPGGAAATPAPSLLRRVSEDTLELVLMHADTVIRDDRSAAVTPPSAKTAAAMSAARTVVPIHLGCFLKDLPSPEVHLTPTKSDVVAPGTSVLRAECCLAADPLRETVIRLLPSTSHAVAPAADATGSEKAGVAVRHMCLRLPLLPLLTTPISAEALASQRPETVVSGRGAGKDPTPPAAVAANQARIAFTCLRGREPCTTTLNAVLPFQAAISFNYAFKHLQGRVYCLVKMKNLLTSTSLWLRGAVLRVLDAEPSYEIVRVCEVYNKLLLREWKPQEELSILYELDLIASFRPVQPECTHQVQMEAFYSSWHQAFLTTPPENRLVLRVTEVTAENVEATHNHVLPGGTGARTSDSAGTPQGTVATRVTVPPGKVVDVTATTGVTTSPLDTATTSCYHSDAGPAAAAQAVRRASLARSTSIDSRGGRSFTHVTHTHGSANSSVTGDKSSNECNGSGGRSSSGVKSQRAAPSAVHFNIVTLRHLEETCNTVWGPVAAFRSKHLCVFSIVMYAESPWTMRFGAATNYAAQPPHPRTTSNISSSCHGSQLNYWSGGKPSATLSFFGNAMVDQPSDVVFVAGEPVRFCVRLQPQAQNWPEDAEMDETFFIRLKYNPEQWMVIGKQRDRRTLSLMEEVTVYFDAVPLLPLTSADGDRSAAGSPTAAGAATSRGGGPGKGPPRRADDSENGSDEDTDEDKDVDAAIRTGRWQHRSARPLAGHAVKDEGILQTPTVEMFWERKKPTTATDGAANLSMNSFGAGKSNTSAAGAEAGRSVVDGQSTCADAVMGEAVLVDVVQFRTWVRVRKRGH</sequence>
<feature type="compositionally biased region" description="Low complexity" evidence="1">
    <location>
        <begin position="2404"/>
        <end position="2417"/>
    </location>
</feature>
<gene>
    <name evidence="2" type="ORF">LMJF_24_1070</name>
</gene>
<feature type="compositionally biased region" description="Low complexity" evidence="1">
    <location>
        <begin position="681"/>
        <end position="698"/>
    </location>
</feature>
<feature type="compositionally biased region" description="Basic and acidic residues" evidence="1">
    <location>
        <begin position="1707"/>
        <end position="1719"/>
    </location>
</feature>
<feature type="region of interest" description="Disordered" evidence="1">
    <location>
        <begin position="2401"/>
        <end position="2446"/>
    </location>
</feature>
<feature type="region of interest" description="Disordered" evidence="1">
    <location>
        <begin position="568"/>
        <end position="593"/>
    </location>
</feature>
<dbReference type="InParanoid" id="Q4QAM6"/>
<feature type="compositionally biased region" description="Polar residues" evidence="1">
    <location>
        <begin position="379"/>
        <end position="401"/>
    </location>
</feature>
<feature type="compositionally biased region" description="Basic and acidic residues" evidence="1">
    <location>
        <begin position="568"/>
        <end position="577"/>
    </location>
</feature>
<feature type="compositionally biased region" description="Polar residues" evidence="1">
    <location>
        <begin position="2181"/>
        <end position="2204"/>
    </location>
</feature>
<evidence type="ECO:0000313" key="2">
    <source>
        <dbReference type="EMBL" id="CAJ04721.1"/>
    </source>
</evidence>
<dbReference type="Proteomes" id="UP000000542">
    <property type="component" value="Chromosome 24"/>
</dbReference>
<dbReference type="RefSeq" id="XP_001683622.1">
    <property type="nucleotide sequence ID" value="XM_001683570.1"/>
</dbReference>
<dbReference type="VEuPathDB" id="TriTrypDB:LmjF.24.1070"/>